<dbReference type="RefSeq" id="WP_154571831.1">
    <property type="nucleotide sequence ID" value="NZ_JAXDSY010000054.1"/>
</dbReference>
<gene>
    <name evidence="2" type="ORF">FYJ66_01285</name>
</gene>
<proteinExistence type="predicted"/>
<name>A0A6A8M4E8_9FIRM</name>
<dbReference type="InterPro" id="IPR009577">
    <property type="entry name" value="Sm_multidrug_ex"/>
</dbReference>
<feature type="transmembrane region" description="Helical" evidence="1">
    <location>
        <begin position="122"/>
        <end position="141"/>
    </location>
</feature>
<keyword evidence="1" id="KW-0472">Membrane</keyword>
<evidence type="ECO:0000313" key="2">
    <source>
        <dbReference type="EMBL" id="MST68242.1"/>
    </source>
</evidence>
<dbReference type="Pfam" id="PF06695">
    <property type="entry name" value="Sm_multidrug_ex"/>
    <property type="match status" value="1"/>
</dbReference>
<comment type="caution">
    <text evidence="2">The sequence shown here is derived from an EMBL/GenBank/DDBJ whole genome shotgun (WGS) entry which is preliminary data.</text>
</comment>
<reference evidence="2" key="1">
    <citation type="submission" date="2019-09" db="EMBL/GenBank/DDBJ databases">
        <title>In-depth cultivation of the pig gut microbiome towards novel bacterial diversity and tailored functional studies.</title>
        <authorList>
            <person name="Wylensek D."/>
            <person name="Hitch T.C.A."/>
            <person name="Clavel T."/>
        </authorList>
    </citation>
    <scope>NUCLEOTIDE SEQUENCE</scope>
    <source>
        <strain evidence="2">RF-744-FAT-WT-3</strain>
    </source>
</reference>
<protein>
    <submittedName>
        <fullName evidence="2">Small multi-drug export protein</fullName>
    </submittedName>
</protein>
<keyword evidence="1" id="KW-1133">Transmembrane helix</keyword>
<feature type="transmembrane region" description="Helical" evidence="1">
    <location>
        <begin position="86"/>
        <end position="110"/>
    </location>
</feature>
<dbReference type="PANTHER" id="PTHR36007:SF2">
    <property type="entry name" value="TRANSPORT PROTEIN-RELATED"/>
    <property type="match status" value="1"/>
</dbReference>
<feature type="transmembrane region" description="Helical" evidence="1">
    <location>
        <begin position="35"/>
        <end position="56"/>
    </location>
</feature>
<sequence length="145" mass="15523">MTILVSMLPVIELRGGIPYGVVAGLGVKTALTCALIGNILPVPFLILFTTKVFAWLRTKSPKLDRLVVKMEQKGMSKKDVIDKYEFWGLVLLVAIPLPGTGAWTGCLVAALLEMDVKKSIPAVILGVLIAGAIVSFITYGAELLV</sequence>
<accession>A0A6A8M4E8</accession>
<organism evidence="2">
    <name type="scientific">Baileyella intestinalis</name>
    <dbReference type="NCBI Taxonomy" id="2606709"/>
    <lineage>
        <taxon>Bacteria</taxon>
        <taxon>Bacillati</taxon>
        <taxon>Bacillota</taxon>
        <taxon>Clostridia</taxon>
        <taxon>Peptostreptococcales</taxon>
        <taxon>Anaerovoracaceae</taxon>
        <taxon>Baileyella</taxon>
    </lineage>
</organism>
<evidence type="ECO:0000256" key="1">
    <source>
        <dbReference type="SAM" id="Phobius"/>
    </source>
</evidence>
<dbReference type="PANTHER" id="PTHR36007">
    <property type="entry name" value="TRANSPORT PROTEIN-RELATED"/>
    <property type="match status" value="1"/>
</dbReference>
<dbReference type="EMBL" id="VUNB01000001">
    <property type="protein sequence ID" value="MST68242.1"/>
    <property type="molecule type" value="Genomic_DNA"/>
</dbReference>
<dbReference type="AlphaFoldDB" id="A0A6A8M4E8"/>
<keyword evidence="1" id="KW-0812">Transmembrane</keyword>